<reference evidence="3" key="1">
    <citation type="submission" date="2010-12" db="EMBL/GenBank/DDBJ databases">
        <title>The genome sequence of Filifactor alocis strain ATCC 35896.</title>
        <authorList>
            <consortium name="The Broad Institute Genome Sequencing Platform"/>
            <person name="Ward D."/>
            <person name="Earl A."/>
            <person name="Feldgarden M."/>
            <person name="Young S.K."/>
            <person name="Gargeya S."/>
            <person name="Zeng Q."/>
            <person name="Alvarado L."/>
            <person name="Berlin A."/>
            <person name="Bochicchio J."/>
            <person name="Chapman S.B."/>
            <person name="Chen Z."/>
            <person name="Freedman E."/>
            <person name="Gellesch M."/>
            <person name="Goldberg J."/>
            <person name="Griggs A."/>
            <person name="Gujja S."/>
            <person name="Heilman E."/>
            <person name="Heiman D."/>
            <person name="Howarth C."/>
            <person name="Mehta T."/>
            <person name="Neiman D."/>
            <person name="Pearson M."/>
            <person name="Roberts A."/>
            <person name="Saif S."/>
            <person name="Shea T."/>
            <person name="Shenoy N."/>
            <person name="Sisk P."/>
            <person name="Stolte C."/>
            <person name="Sykes S."/>
            <person name="White J."/>
            <person name="Yandava C."/>
            <person name="Izard J."/>
            <person name="Blanton J.M."/>
            <person name="Baranova O.V."/>
            <person name="Tanner A.C."/>
            <person name="Dewhirst F.E."/>
            <person name="Haas B."/>
            <person name="Nusbaum C."/>
            <person name="Birren B."/>
        </authorList>
    </citation>
    <scope>NUCLEOTIDE SEQUENCE [LARGE SCALE GENOMIC DNA]</scope>
    <source>
        <strain evidence="3">ATCC 35896 / D40 B5</strain>
    </source>
</reference>
<gene>
    <name evidence="2" type="ordered locus">HMPREF0389_00268</name>
</gene>
<feature type="transmembrane region" description="Helical" evidence="1">
    <location>
        <begin position="63"/>
        <end position="85"/>
    </location>
</feature>
<proteinExistence type="predicted"/>
<keyword evidence="1" id="KW-0472">Membrane</keyword>
<dbReference type="RefSeq" id="WP_014262037.1">
    <property type="nucleotide sequence ID" value="NC_016630.1"/>
</dbReference>
<protein>
    <submittedName>
        <fullName evidence="2">Uncharacterized protein</fullName>
    </submittedName>
</protein>
<dbReference type="Proteomes" id="UP000007468">
    <property type="component" value="Chromosome"/>
</dbReference>
<dbReference type="AlphaFoldDB" id="D6GRR2"/>
<keyword evidence="1" id="KW-0812">Transmembrane</keyword>
<name>D6GRR2_FILAD</name>
<accession>D6GRR2</accession>
<evidence type="ECO:0000256" key="1">
    <source>
        <dbReference type="SAM" id="Phobius"/>
    </source>
</evidence>
<organism evidence="2 3">
    <name type="scientific">Filifactor alocis (strain ATCC 35896 / CCUG 47790 / D40 B5)</name>
    <name type="common">Fusobacterium alocis</name>
    <dbReference type="NCBI Taxonomy" id="546269"/>
    <lineage>
        <taxon>Bacteria</taxon>
        <taxon>Bacillati</taxon>
        <taxon>Bacillota</taxon>
        <taxon>Clostridia</taxon>
        <taxon>Peptostreptococcales</taxon>
        <taxon>Filifactoraceae</taxon>
        <taxon>Filifactor</taxon>
    </lineage>
</organism>
<sequence>MKNKVIHFVDILTVIILMIILQSEIVFIKGNCLYVQNSPWYDYMWMYSISGISDMIRRSSYDFIYNLLVFIVYISSFYVITVKLIDLWKKELISGTYRWFIVINICFVIFKTVDFLIELDAAFSI</sequence>
<feature type="transmembrane region" description="Helical" evidence="1">
    <location>
        <begin position="97"/>
        <end position="117"/>
    </location>
</feature>
<dbReference type="KEGG" id="faa:HMPREF0389_00268"/>
<evidence type="ECO:0000313" key="2">
    <source>
        <dbReference type="EMBL" id="EFE28353.2"/>
    </source>
</evidence>
<keyword evidence="1" id="KW-1133">Transmembrane helix</keyword>
<dbReference type="EMBL" id="CP002390">
    <property type="protein sequence ID" value="EFE28353.2"/>
    <property type="molecule type" value="Genomic_DNA"/>
</dbReference>
<feature type="transmembrane region" description="Helical" evidence="1">
    <location>
        <begin position="7"/>
        <end position="28"/>
    </location>
</feature>
<keyword evidence="3" id="KW-1185">Reference proteome</keyword>
<evidence type="ECO:0000313" key="3">
    <source>
        <dbReference type="Proteomes" id="UP000007468"/>
    </source>
</evidence>
<dbReference type="HOGENOM" id="CLU_157857_0_0_9"/>